<sequence length="381" mass="43726">MAHQQGHPYHQFLPPELLRMPQRSRNEQDLIHLPPSYYTQDHTLPVYHQQVLQPTPYTIHPQQILPPRSTEMQHPFLVQQTLERQQHMPHGLPDLFLVQQTLERQQHMPHGLPDPFLVQQTLERQQHMPHGLPDPFLVQQTLERQQHMPHGLPDPFLVQQTLERQQHMPHGLPDPFLVQQTLERQQHMPHGLPDPFLVQQTLERQQHMPHGLPDPFLVQQTLERQQHMPHGLPDPFLVQQTLERQQHMPHGLPDPFLVQQTLERQQHMPHGLPDPLISDGARSRAGVSSPSAKDLHLSSWRAMEGEESPWTEALERHVERGGGQRAAAGMNVEEPTKPRVSYMDEDAAGMVSGEREGLEEEGGEICGKRVLQPSSAGPEGD</sequence>
<dbReference type="PaxDb" id="55529-EKX38071"/>
<evidence type="ECO:0000313" key="4">
    <source>
        <dbReference type="Proteomes" id="UP000011087"/>
    </source>
</evidence>
<keyword evidence="4" id="KW-1185">Reference proteome</keyword>
<protein>
    <submittedName>
        <fullName evidence="2 3">Uncharacterized protein</fullName>
    </submittedName>
</protein>
<dbReference type="Proteomes" id="UP000011087">
    <property type="component" value="Unassembled WGS sequence"/>
</dbReference>
<dbReference type="OMA" id="TEEYWST"/>
<dbReference type="KEGG" id="gtt:GUITHDRAFT_144561"/>
<dbReference type="EnsemblProtists" id="EKX38071">
    <property type="protein sequence ID" value="EKX38071"/>
    <property type="gene ID" value="GUITHDRAFT_144561"/>
</dbReference>
<reference evidence="3" key="3">
    <citation type="submission" date="2015-06" db="UniProtKB">
        <authorList>
            <consortium name="EnsemblProtists"/>
        </authorList>
    </citation>
    <scope>IDENTIFICATION</scope>
</reference>
<name>L1IP54_GUITC</name>
<organism evidence="2">
    <name type="scientific">Guillardia theta (strain CCMP2712)</name>
    <name type="common">Cryptophyte</name>
    <dbReference type="NCBI Taxonomy" id="905079"/>
    <lineage>
        <taxon>Eukaryota</taxon>
        <taxon>Cryptophyceae</taxon>
        <taxon>Pyrenomonadales</taxon>
        <taxon>Geminigeraceae</taxon>
        <taxon>Guillardia</taxon>
    </lineage>
</organism>
<reference evidence="2 4" key="1">
    <citation type="journal article" date="2012" name="Nature">
        <title>Algal genomes reveal evolutionary mosaicism and the fate of nucleomorphs.</title>
        <authorList>
            <consortium name="DOE Joint Genome Institute"/>
            <person name="Curtis B.A."/>
            <person name="Tanifuji G."/>
            <person name="Burki F."/>
            <person name="Gruber A."/>
            <person name="Irimia M."/>
            <person name="Maruyama S."/>
            <person name="Arias M.C."/>
            <person name="Ball S.G."/>
            <person name="Gile G.H."/>
            <person name="Hirakawa Y."/>
            <person name="Hopkins J.F."/>
            <person name="Kuo A."/>
            <person name="Rensing S.A."/>
            <person name="Schmutz J."/>
            <person name="Symeonidi A."/>
            <person name="Elias M."/>
            <person name="Eveleigh R.J."/>
            <person name="Herman E.K."/>
            <person name="Klute M.J."/>
            <person name="Nakayama T."/>
            <person name="Obornik M."/>
            <person name="Reyes-Prieto A."/>
            <person name="Armbrust E.V."/>
            <person name="Aves S.J."/>
            <person name="Beiko R.G."/>
            <person name="Coutinho P."/>
            <person name="Dacks J.B."/>
            <person name="Durnford D.G."/>
            <person name="Fast N.M."/>
            <person name="Green B.R."/>
            <person name="Grisdale C.J."/>
            <person name="Hempel F."/>
            <person name="Henrissat B."/>
            <person name="Hoppner M.P."/>
            <person name="Ishida K."/>
            <person name="Kim E."/>
            <person name="Koreny L."/>
            <person name="Kroth P.G."/>
            <person name="Liu Y."/>
            <person name="Malik S.B."/>
            <person name="Maier U.G."/>
            <person name="McRose D."/>
            <person name="Mock T."/>
            <person name="Neilson J.A."/>
            <person name="Onodera N.T."/>
            <person name="Poole A.M."/>
            <person name="Pritham E.J."/>
            <person name="Richards T.A."/>
            <person name="Rocap G."/>
            <person name="Roy S.W."/>
            <person name="Sarai C."/>
            <person name="Schaack S."/>
            <person name="Shirato S."/>
            <person name="Slamovits C.H."/>
            <person name="Spencer D.F."/>
            <person name="Suzuki S."/>
            <person name="Worden A.Z."/>
            <person name="Zauner S."/>
            <person name="Barry K."/>
            <person name="Bell C."/>
            <person name="Bharti A.K."/>
            <person name="Crow J.A."/>
            <person name="Grimwood J."/>
            <person name="Kramer R."/>
            <person name="Lindquist E."/>
            <person name="Lucas S."/>
            <person name="Salamov A."/>
            <person name="McFadden G.I."/>
            <person name="Lane C.E."/>
            <person name="Keeling P.J."/>
            <person name="Gray M.W."/>
            <person name="Grigoriev I.V."/>
            <person name="Archibald J.M."/>
        </authorList>
    </citation>
    <scope>NUCLEOTIDE SEQUENCE</scope>
    <source>
        <strain evidence="2 4">CCMP2712</strain>
    </source>
</reference>
<proteinExistence type="predicted"/>
<evidence type="ECO:0000313" key="2">
    <source>
        <dbReference type="EMBL" id="EKX38071.1"/>
    </source>
</evidence>
<feature type="region of interest" description="Disordered" evidence="1">
    <location>
        <begin position="318"/>
        <end position="381"/>
    </location>
</feature>
<evidence type="ECO:0000313" key="3">
    <source>
        <dbReference type="EnsemblProtists" id="EKX38071"/>
    </source>
</evidence>
<reference evidence="4" key="2">
    <citation type="submission" date="2012-11" db="EMBL/GenBank/DDBJ databases">
        <authorList>
            <person name="Kuo A."/>
            <person name="Curtis B.A."/>
            <person name="Tanifuji G."/>
            <person name="Burki F."/>
            <person name="Gruber A."/>
            <person name="Irimia M."/>
            <person name="Maruyama S."/>
            <person name="Arias M.C."/>
            <person name="Ball S.G."/>
            <person name="Gile G.H."/>
            <person name="Hirakawa Y."/>
            <person name="Hopkins J.F."/>
            <person name="Rensing S.A."/>
            <person name="Schmutz J."/>
            <person name="Symeonidi A."/>
            <person name="Elias M."/>
            <person name="Eveleigh R.J."/>
            <person name="Herman E.K."/>
            <person name="Klute M.J."/>
            <person name="Nakayama T."/>
            <person name="Obornik M."/>
            <person name="Reyes-Prieto A."/>
            <person name="Armbrust E.V."/>
            <person name="Aves S.J."/>
            <person name="Beiko R.G."/>
            <person name="Coutinho P."/>
            <person name="Dacks J.B."/>
            <person name="Durnford D.G."/>
            <person name="Fast N.M."/>
            <person name="Green B.R."/>
            <person name="Grisdale C."/>
            <person name="Hempe F."/>
            <person name="Henrissat B."/>
            <person name="Hoppner M.P."/>
            <person name="Ishida K.-I."/>
            <person name="Kim E."/>
            <person name="Koreny L."/>
            <person name="Kroth P.G."/>
            <person name="Liu Y."/>
            <person name="Malik S.-B."/>
            <person name="Maier U.G."/>
            <person name="McRose D."/>
            <person name="Mock T."/>
            <person name="Neilson J.A."/>
            <person name="Onodera N.T."/>
            <person name="Poole A.M."/>
            <person name="Pritham E.J."/>
            <person name="Richards T.A."/>
            <person name="Rocap G."/>
            <person name="Roy S.W."/>
            <person name="Sarai C."/>
            <person name="Schaack S."/>
            <person name="Shirato S."/>
            <person name="Slamovits C.H."/>
            <person name="Spencer D.F."/>
            <person name="Suzuki S."/>
            <person name="Worden A.Z."/>
            <person name="Zauner S."/>
            <person name="Barry K."/>
            <person name="Bell C."/>
            <person name="Bharti A.K."/>
            <person name="Crow J.A."/>
            <person name="Grimwood J."/>
            <person name="Kramer R."/>
            <person name="Lindquist E."/>
            <person name="Lucas S."/>
            <person name="Salamov A."/>
            <person name="McFadden G.I."/>
            <person name="Lane C.E."/>
            <person name="Keeling P.J."/>
            <person name="Gray M.W."/>
            <person name="Grigoriev I.V."/>
            <person name="Archibald J.M."/>
        </authorList>
    </citation>
    <scope>NUCLEOTIDE SEQUENCE</scope>
    <source>
        <strain evidence="4">CCMP2712</strain>
    </source>
</reference>
<dbReference type="GeneID" id="17294778"/>
<evidence type="ECO:0000256" key="1">
    <source>
        <dbReference type="SAM" id="MobiDB-lite"/>
    </source>
</evidence>
<dbReference type="RefSeq" id="XP_005825051.1">
    <property type="nucleotide sequence ID" value="XM_005824994.1"/>
</dbReference>
<feature type="region of interest" description="Disordered" evidence="1">
    <location>
        <begin position="268"/>
        <end position="298"/>
    </location>
</feature>
<dbReference type="EMBL" id="JH993052">
    <property type="protein sequence ID" value="EKX38071.1"/>
    <property type="molecule type" value="Genomic_DNA"/>
</dbReference>
<gene>
    <name evidence="2" type="ORF">GUITHDRAFT_144561</name>
</gene>
<accession>L1IP54</accession>
<dbReference type="AlphaFoldDB" id="L1IP54"/>
<dbReference type="HOGENOM" id="CLU_726576_0_0_1"/>